<accession>A0A0G2YLA6</accession>
<organism evidence="2">
    <name type="scientific">uncultured organism</name>
    <dbReference type="NCBI Taxonomy" id="155900"/>
    <lineage>
        <taxon>unclassified sequences</taxon>
        <taxon>environmental samples</taxon>
    </lineage>
</organism>
<reference evidence="2" key="1">
    <citation type="journal article" date="2015" name="Front. Microbiol.">
        <title>Identification of novel esterase-active enzymes from hot environments by use of the host bacterium Thermus thermophilus.</title>
        <authorList>
            <person name="Leis B."/>
            <person name="Angelov A."/>
            <person name="Mientus M."/>
            <person name="Li H."/>
            <person name="Pham V.T."/>
            <person name="Lauinger B."/>
            <person name="Bongen P."/>
            <person name="Pietruszka J."/>
            <person name="Goncalves L.G."/>
            <person name="Santos H."/>
            <person name="Liebl W."/>
        </authorList>
    </citation>
    <scope>NUCLEOTIDE SEQUENCE</scope>
</reference>
<keyword evidence="1" id="KW-1133">Transmembrane helix</keyword>
<name>A0A0G2YLA6_9ZZZZ</name>
<dbReference type="Pfam" id="PF11755">
    <property type="entry name" value="DUF3311"/>
    <property type="match status" value="1"/>
</dbReference>
<protein>
    <recommendedName>
        <fullName evidence="3">DUF3311 domain-containing protein</fullName>
    </recommendedName>
</protein>
<sequence length="67" mass="7702">MNKFYPTLGIVLLIDIIMYSIYPIFNKTTPELFGIPFFYWYQTILLVITSLAFLGASFIKDSKGGKQ</sequence>
<feature type="transmembrane region" description="Helical" evidence="1">
    <location>
        <begin position="37"/>
        <end position="59"/>
    </location>
</feature>
<keyword evidence="1" id="KW-0812">Transmembrane</keyword>
<feature type="transmembrane region" description="Helical" evidence="1">
    <location>
        <begin position="7"/>
        <end position="25"/>
    </location>
</feature>
<dbReference type="EMBL" id="KP892656">
    <property type="protein sequence ID" value="AKI85264.1"/>
    <property type="molecule type" value="Genomic_DNA"/>
</dbReference>
<dbReference type="AlphaFoldDB" id="A0A0G2YLA6"/>
<evidence type="ECO:0000256" key="1">
    <source>
        <dbReference type="SAM" id="Phobius"/>
    </source>
</evidence>
<evidence type="ECO:0000313" key="2">
    <source>
        <dbReference type="EMBL" id="AKI85264.1"/>
    </source>
</evidence>
<keyword evidence="1" id="KW-0472">Membrane</keyword>
<evidence type="ECO:0008006" key="3">
    <source>
        <dbReference type="Google" id="ProtNLM"/>
    </source>
</evidence>
<proteinExistence type="predicted"/>
<dbReference type="InterPro" id="IPR021741">
    <property type="entry name" value="DUF3311"/>
</dbReference>